<accession>A0AAD9ZHQ2</accession>
<reference evidence="2" key="1">
    <citation type="submission" date="2022-11" db="EMBL/GenBank/DDBJ databases">
        <title>Chromosomal genome sequence assembly and mating type (MAT) locus characterization of the leprose asexual lichenized fungus Lepraria neglecta (Nyl.) Erichsen.</title>
        <authorList>
            <person name="Allen J.L."/>
            <person name="Pfeffer B."/>
        </authorList>
    </citation>
    <scope>NUCLEOTIDE SEQUENCE</scope>
    <source>
        <strain evidence="2">Allen 5258</strain>
    </source>
</reference>
<keyword evidence="1" id="KW-0472">Membrane</keyword>
<feature type="transmembrane region" description="Helical" evidence="1">
    <location>
        <begin position="257"/>
        <end position="277"/>
    </location>
</feature>
<evidence type="ECO:0000256" key="1">
    <source>
        <dbReference type="SAM" id="Phobius"/>
    </source>
</evidence>
<proteinExistence type="predicted"/>
<keyword evidence="1" id="KW-1133">Transmembrane helix</keyword>
<dbReference type="Proteomes" id="UP001276659">
    <property type="component" value="Unassembled WGS sequence"/>
</dbReference>
<keyword evidence="3" id="KW-1185">Reference proteome</keyword>
<evidence type="ECO:0000313" key="3">
    <source>
        <dbReference type="Proteomes" id="UP001276659"/>
    </source>
</evidence>
<dbReference type="EMBL" id="JASNWA010000003">
    <property type="protein sequence ID" value="KAK3178581.1"/>
    <property type="molecule type" value="Genomic_DNA"/>
</dbReference>
<organism evidence="2 3">
    <name type="scientific">Lepraria neglecta</name>
    <dbReference type="NCBI Taxonomy" id="209136"/>
    <lineage>
        <taxon>Eukaryota</taxon>
        <taxon>Fungi</taxon>
        <taxon>Dikarya</taxon>
        <taxon>Ascomycota</taxon>
        <taxon>Pezizomycotina</taxon>
        <taxon>Lecanoromycetes</taxon>
        <taxon>OSLEUM clade</taxon>
        <taxon>Lecanoromycetidae</taxon>
        <taxon>Lecanorales</taxon>
        <taxon>Lecanorineae</taxon>
        <taxon>Stereocaulaceae</taxon>
        <taxon>Lepraria</taxon>
    </lineage>
</organism>
<comment type="caution">
    <text evidence="2">The sequence shown here is derived from an EMBL/GenBank/DDBJ whole genome shotgun (WGS) entry which is preliminary data.</text>
</comment>
<name>A0AAD9ZHQ2_9LECA</name>
<evidence type="ECO:0000313" key="2">
    <source>
        <dbReference type="EMBL" id="KAK3178581.1"/>
    </source>
</evidence>
<sequence length="293" mass="29316">MLGPGGSVAVFGSSSSIQILITPASFAPTAQLTIGGSTYTANPFGDFFISGQTLTPAGQTLKPGGSAITVSHTPVSIAAGGTVAIIGRSSQLLALIATTTEIPVLTFCGSTYIVDATSAFVIDGQTLTKGGTVTVQGTALSFDTRGTDIVIESSTQILGTATITNSEEPTITLGGQIYTENVAGNFLIGGQSLTSGGVITVSGTPISFGQSGTDMVVGTSTEPVELRGWIMSGFGSGAAQTGVVAFDGKGTRWDPPLVSVLAAGIAVVVTLAGLATVRGLTVWTASPDIQSYL</sequence>
<gene>
    <name evidence="2" type="ORF">OEA41_000718</name>
</gene>
<protein>
    <submittedName>
        <fullName evidence="2">Uncharacterized protein</fullName>
    </submittedName>
</protein>
<keyword evidence="1" id="KW-0812">Transmembrane</keyword>
<dbReference type="AlphaFoldDB" id="A0AAD9ZHQ2"/>